<sequence length="69" mass="8040">MLSLSFSSVISQRVSCSNFKMLITNKNQTTVVPSSGRKSPRSWQDVLQQIREKLVWFYYIKLPNAKNFL</sequence>
<proteinExistence type="predicted"/>
<organism evidence="1">
    <name type="scientific">Pararge aegeria</name>
    <name type="common">speckled wood butterfly</name>
    <dbReference type="NCBI Taxonomy" id="116150"/>
    <lineage>
        <taxon>Eukaryota</taxon>
        <taxon>Metazoa</taxon>
        <taxon>Ecdysozoa</taxon>
        <taxon>Arthropoda</taxon>
        <taxon>Hexapoda</taxon>
        <taxon>Insecta</taxon>
        <taxon>Pterygota</taxon>
        <taxon>Neoptera</taxon>
        <taxon>Endopterygota</taxon>
        <taxon>Lepidoptera</taxon>
        <taxon>Glossata</taxon>
        <taxon>Ditrysia</taxon>
        <taxon>Papilionoidea</taxon>
        <taxon>Nymphalidae</taxon>
        <taxon>Satyrinae</taxon>
        <taxon>Satyrini</taxon>
        <taxon>Parargina</taxon>
        <taxon>Pararge</taxon>
    </lineage>
</organism>
<dbReference type="AlphaFoldDB" id="S4P769"/>
<reference evidence="1" key="2">
    <citation type="submission" date="2013-05" db="EMBL/GenBank/DDBJ databases">
        <authorList>
            <person name="Carter J.-M."/>
            <person name="Baker S.C."/>
            <person name="Pink R."/>
            <person name="Carter D.R.F."/>
            <person name="Collins A."/>
            <person name="Tomlin J."/>
            <person name="Gibbs M."/>
            <person name="Breuker C.J."/>
        </authorList>
    </citation>
    <scope>NUCLEOTIDE SEQUENCE</scope>
    <source>
        <tissue evidence="1">Ovary</tissue>
    </source>
</reference>
<accession>S4P769</accession>
<dbReference type="EMBL" id="GAIX01006526">
    <property type="protein sequence ID" value="JAA86034.1"/>
    <property type="molecule type" value="Transcribed_RNA"/>
</dbReference>
<evidence type="ECO:0000313" key="1">
    <source>
        <dbReference type="EMBL" id="JAA86034.1"/>
    </source>
</evidence>
<name>S4P769_9NEOP</name>
<protein>
    <submittedName>
        <fullName evidence="1">Uncharacterized protein</fullName>
    </submittedName>
</protein>
<reference evidence="1" key="1">
    <citation type="journal article" date="2013" name="BMC Genomics">
        <title>Unscrambling butterfly oogenesis.</title>
        <authorList>
            <person name="Carter J.M."/>
            <person name="Baker S.C."/>
            <person name="Pink R."/>
            <person name="Carter D.R."/>
            <person name="Collins A."/>
            <person name="Tomlin J."/>
            <person name="Gibbs M."/>
            <person name="Breuker C.J."/>
        </authorList>
    </citation>
    <scope>NUCLEOTIDE SEQUENCE</scope>
    <source>
        <tissue evidence="1">Ovary</tissue>
    </source>
</reference>